<dbReference type="AlphaFoldDB" id="A0A1M4Y7A8"/>
<evidence type="ECO:0000313" key="2">
    <source>
        <dbReference type="Proteomes" id="UP000184476"/>
    </source>
</evidence>
<proteinExistence type="predicted"/>
<sequence length="150" mass="17176">MIDLFDNNMEFIQKLKNNPLLVKSHTILWRLESGISKPFETYVLDGSTRIIAYLKEVFMNKDQYQGVLTTIVWADKPKDVWEQAAMEGCWEAARGIVQAITMEYGAVDIRLNLIRVAEDGHKELIETLEYLQSEQAAFVAGSSIDLKEDF</sequence>
<gene>
    <name evidence="1" type="ORF">SAMN05444392_10683</name>
</gene>
<name>A0A1M4Y7A8_9BACL</name>
<protein>
    <submittedName>
        <fullName evidence="1">Uncharacterized protein</fullName>
    </submittedName>
</protein>
<evidence type="ECO:0000313" key="1">
    <source>
        <dbReference type="EMBL" id="SHF01550.1"/>
    </source>
</evidence>
<reference evidence="1 2" key="1">
    <citation type="submission" date="2016-11" db="EMBL/GenBank/DDBJ databases">
        <authorList>
            <person name="Jaros S."/>
            <person name="Januszkiewicz K."/>
            <person name="Wedrychowicz H."/>
        </authorList>
    </citation>
    <scope>NUCLEOTIDE SEQUENCE [LARGE SCALE GENOMIC DNA]</scope>
    <source>
        <strain evidence="1 2">DSM 44666</strain>
    </source>
</reference>
<dbReference type="STRING" id="112248.SAMN05444392_10683"/>
<dbReference type="Proteomes" id="UP000184476">
    <property type="component" value="Unassembled WGS sequence"/>
</dbReference>
<dbReference type="Gene3D" id="3.40.50.720">
    <property type="entry name" value="NAD(P)-binding Rossmann-like Domain"/>
    <property type="match status" value="1"/>
</dbReference>
<organism evidence="1 2">
    <name type="scientific">Seinonella peptonophila</name>
    <dbReference type="NCBI Taxonomy" id="112248"/>
    <lineage>
        <taxon>Bacteria</taxon>
        <taxon>Bacillati</taxon>
        <taxon>Bacillota</taxon>
        <taxon>Bacilli</taxon>
        <taxon>Bacillales</taxon>
        <taxon>Thermoactinomycetaceae</taxon>
        <taxon>Seinonella</taxon>
    </lineage>
</organism>
<keyword evidence="2" id="KW-1185">Reference proteome</keyword>
<accession>A0A1M4Y7A8</accession>
<dbReference type="EMBL" id="FQVL01000006">
    <property type="protein sequence ID" value="SHF01550.1"/>
    <property type="molecule type" value="Genomic_DNA"/>
</dbReference>